<dbReference type="CDD" id="cd05387">
    <property type="entry name" value="BY-kinase"/>
    <property type="match status" value="1"/>
</dbReference>
<accession>A0ABN4TKX2</accession>
<dbReference type="InterPro" id="IPR005702">
    <property type="entry name" value="Wzc-like_C"/>
</dbReference>
<gene>
    <name evidence="3" type="ORF">BKK80_05805</name>
</gene>
<keyword evidence="1" id="KW-0547">Nucleotide-binding</keyword>
<dbReference type="InterPro" id="IPR027417">
    <property type="entry name" value="P-loop_NTPase"/>
</dbReference>
<dbReference type="InterPro" id="IPR037257">
    <property type="entry name" value="T2SS_E_N_sf"/>
</dbReference>
<reference evidence="3 4" key="1">
    <citation type="submission" date="2016-10" db="EMBL/GenBank/DDBJ databases">
        <title>Complete genome sequences of three Cupriavidus strains isolated from various Malaysian environments.</title>
        <authorList>
            <person name="Abdullah A.A.-A."/>
            <person name="Shafie N.A.H."/>
            <person name="Lau N.S."/>
        </authorList>
    </citation>
    <scope>NUCLEOTIDE SEQUENCE [LARGE SCALE GENOMIC DNA]</scope>
    <source>
        <strain evidence="3 4">USMAA1020</strain>
    </source>
</reference>
<dbReference type="Gene3D" id="3.40.50.300">
    <property type="entry name" value="P-loop containing nucleotide triphosphate hydrolases"/>
    <property type="match status" value="1"/>
</dbReference>
<organism evidence="3 4">
    <name type="scientific">Cupriavidus malaysiensis</name>
    <dbReference type="NCBI Taxonomy" id="367825"/>
    <lineage>
        <taxon>Bacteria</taxon>
        <taxon>Pseudomonadati</taxon>
        <taxon>Pseudomonadota</taxon>
        <taxon>Betaproteobacteria</taxon>
        <taxon>Burkholderiales</taxon>
        <taxon>Burkholderiaceae</taxon>
        <taxon>Cupriavidus</taxon>
    </lineage>
</organism>
<name>A0ABN4TKX2_9BURK</name>
<sequence length="306" mass="32919">MAMERMGDRFVRAGLLTQAQVQRVVEFQAARNLRFGQAAVQLGFVSDQMVSAVLAEQYQYEVSTLTRPIELPLAIAADPFGQEAEAIRQLRARISMGMEGQRHFSLALVSPSAEAGCAYLASSLVVAFAQIGRNALLVNADLHASGQREMMGPAQPTGLSSMLAGRQPPGAYRTIPGIAALGILDAGPQPPNPAELLRDAALRRILDSYVDAFEIFIVKTPAANTSGDALSIARQVDACLLVARKDVTLMSELEETARLLESANVKVLGTVYNEYAPPEPRADGLAGRLRGLLRSWLPWPPAGRGR</sequence>
<protein>
    <submittedName>
        <fullName evidence="3">Capsular biosynthesis protein</fullName>
    </submittedName>
</protein>
<evidence type="ECO:0000256" key="2">
    <source>
        <dbReference type="ARBA" id="ARBA00022840"/>
    </source>
</evidence>
<evidence type="ECO:0000313" key="4">
    <source>
        <dbReference type="Proteomes" id="UP000177515"/>
    </source>
</evidence>
<dbReference type="Proteomes" id="UP000177515">
    <property type="component" value="Chromosome 1"/>
</dbReference>
<proteinExistence type="predicted"/>
<evidence type="ECO:0000313" key="3">
    <source>
        <dbReference type="EMBL" id="AOZ08002.1"/>
    </source>
</evidence>
<dbReference type="PANTHER" id="PTHR32309:SF31">
    <property type="entry name" value="CAPSULAR EXOPOLYSACCHARIDE FAMILY"/>
    <property type="match status" value="1"/>
</dbReference>
<dbReference type="EMBL" id="CP017754">
    <property type="protein sequence ID" value="AOZ08002.1"/>
    <property type="molecule type" value="Genomic_DNA"/>
</dbReference>
<dbReference type="PANTHER" id="PTHR32309">
    <property type="entry name" value="TYROSINE-PROTEIN KINASE"/>
    <property type="match status" value="1"/>
</dbReference>
<evidence type="ECO:0000256" key="1">
    <source>
        <dbReference type="ARBA" id="ARBA00022741"/>
    </source>
</evidence>
<keyword evidence="4" id="KW-1185">Reference proteome</keyword>
<keyword evidence="2" id="KW-0067">ATP-binding</keyword>
<dbReference type="SUPFAM" id="SSF52540">
    <property type="entry name" value="P-loop containing nucleoside triphosphate hydrolases"/>
    <property type="match status" value="1"/>
</dbReference>
<dbReference type="InterPro" id="IPR050445">
    <property type="entry name" value="Bact_polysacc_biosynth/exp"/>
</dbReference>
<dbReference type="SUPFAM" id="SSF160246">
    <property type="entry name" value="EspE N-terminal domain-like"/>
    <property type="match status" value="1"/>
</dbReference>